<dbReference type="EMBL" id="GBXM01070316">
    <property type="protein sequence ID" value="JAH38261.1"/>
    <property type="molecule type" value="Transcribed_RNA"/>
</dbReference>
<reference evidence="1" key="2">
    <citation type="journal article" date="2015" name="Fish Shellfish Immunol.">
        <title>Early steps in the European eel (Anguilla anguilla)-Vibrio vulnificus interaction in the gills: Role of the RtxA13 toxin.</title>
        <authorList>
            <person name="Callol A."/>
            <person name="Pajuelo D."/>
            <person name="Ebbesson L."/>
            <person name="Teles M."/>
            <person name="MacKenzie S."/>
            <person name="Amaro C."/>
        </authorList>
    </citation>
    <scope>NUCLEOTIDE SEQUENCE</scope>
</reference>
<proteinExistence type="predicted"/>
<organism evidence="1">
    <name type="scientific">Anguilla anguilla</name>
    <name type="common">European freshwater eel</name>
    <name type="synonym">Muraena anguilla</name>
    <dbReference type="NCBI Taxonomy" id="7936"/>
    <lineage>
        <taxon>Eukaryota</taxon>
        <taxon>Metazoa</taxon>
        <taxon>Chordata</taxon>
        <taxon>Craniata</taxon>
        <taxon>Vertebrata</taxon>
        <taxon>Euteleostomi</taxon>
        <taxon>Actinopterygii</taxon>
        <taxon>Neopterygii</taxon>
        <taxon>Teleostei</taxon>
        <taxon>Anguilliformes</taxon>
        <taxon>Anguillidae</taxon>
        <taxon>Anguilla</taxon>
    </lineage>
</organism>
<evidence type="ECO:0000313" key="1">
    <source>
        <dbReference type="EMBL" id="JAH38261.1"/>
    </source>
</evidence>
<accession>A0A0E9SAI2</accession>
<dbReference type="AlphaFoldDB" id="A0A0E9SAI2"/>
<protein>
    <submittedName>
        <fullName evidence="1">Uncharacterized protein</fullName>
    </submittedName>
</protein>
<sequence>MQPVFPEQQQNILKSCQDTGSFFALQEDEQHEDRGGETDVQNWWNEQDSSAQTPWLHPFFCHKPHFGSRLFPKKGFLEVCTFF</sequence>
<name>A0A0E9SAI2_ANGAN</name>
<reference evidence="1" key="1">
    <citation type="submission" date="2014-11" db="EMBL/GenBank/DDBJ databases">
        <authorList>
            <person name="Amaro Gonzalez C."/>
        </authorList>
    </citation>
    <scope>NUCLEOTIDE SEQUENCE</scope>
</reference>